<keyword evidence="3" id="KW-1185">Reference proteome</keyword>
<feature type="region of interest" description="Disordered" evidence="1">
    <location>
        <begin position="1"/>
        <end position="29"/>
    </location>
</feature>
<gene>
    <name evidence="2" type="ORF">PHLCEN_2v13217</name>
</gene>
<accession>A0A2R6NEW4</accession>
<protein>
    <submittedName>
        <fullName evidence="2">Uncharacterized protein</fullName>
    </submittedName>
</protein>
<dbReference type="EMBL" id="MLYV02001304">
    <property type="protein sequence ID" value="PSR70903.1"/>
    <property type="molecule type" value="Genomic_DNA"/>
</dbReference>
<comment type="caution">
    <text evidence="2">The sequence shown here is derived from an EMBL/GenBank/DDBJ whole genome shotgun (WGS) entry which is preliminary data.</text>
</comment>
<evidence type="ECO:0000313" key="2">
    <source>
        <dbReference type="EMBL" id="PSR70903.1"/>
    </source>
</evidence>
<name>A0A2R6NEW4_9APHY</name>
<reference evidence="2 3" key="1">
    <citation type="submission" date="2018-02" db="EMBL/GenBank/DDBJ databases">
        <title>Genome sequence of the basidiomycete white-rot fungus Phlebia centrifuga.</title>
        <authorList>
            <person name="Granchi Z."/>
            <person name="Peng M."/>
            <person name="de Vries R.P."/>
            <person name="Hilden K."/>
            <person name="Makela M.R."/>
            <person name="Grigoriev I."/>
            <person name="Riley R."/>
        </authorList>
    </citation>
    <scope>NUCLEOTIDE SEQUENCE [LARGE SCALE GENOMIC DNA]</scope>
    <source>
        <strain evidence="2 3">FBCC195</strain>
    </source>
</reference>
<evidence type="ECO:0000313" key="3">
    <source>
        <dbReference type="Proteomes" id="UP000186601"/>
    </source>
</evidence>
<organism evidence="2 3">
    <name type="scientific">Hermanssonia centrifuga</name>
    <dbReference type="NCBI Taxonomy" id="98765"/>
    <lineage>
        <taxon>Eukaryota</taxon>
        <taxon>Fungi</taxon>
        <taxon>Dikarya</taxon>
        <taxon>Basidiomycota</taxon>
        <taxon>Agaricomycotina</taxon>
        <taxon>Agaricomycetes</taxon>
        <taxon>Polyporales</taxon>
        <taxon>Meruliaceae</taxon>
        <taxon>Hermanssonia</taxon>
    </lineage>
</organism>
<sequence>MAEVNSNKWYEDKSQVGMPKSTAAMERKSREDVDFRECAVRDDGREWVKNVFGVVCTATVGQLQELFSFATSQFTNGPAYEKLWGYDNRLLPLRQLASCGSEDVVKAQEPKRQIIRWDESLRQ</sequence>
<dbReference type="Proteomes" id="UP000186601">
    <property type="component" value="Unassembled WGS sequence"/>
</dbReference>
<proteinExistence type="predicted"/>
<evidence type="ECO:0000256" key="1">
    <source>
        <dbReference type="SAM" id="MobiDB-lite"/>
    </source>
</evidence>
<dbReference type="AlphaFoldDB" id="A0A2R6NEW4"/>